<evidence type="ECO:0000313" key="2">
    <source>
        <dbReference type="Proteomes" id="UP001162501"/>
    </source>
</evidence>
<reference evidence="1" key="2">
    <citation type="submission" date="2025-03" db="EMBL/GenBank/DDBJ databases">
        <authorList>
            <consortium name="ELIXIR-Norway"/>
            <consortium name="Elixir Norway"/>
        </authorList>
    </citation>
    <scope>NUCLEOTIDE SEQUENCE</scope>
</reference>
<proteinExistence type="predicted"/>
<name>A0AC59YZN7_RANTA</name>
<organism evidence="1 2">
    <name type="scientific">Rangifer tarandus platyrhynchus</name>
    <name type="common">Svalbard reindeer</name>
    <dbReference type="NCBI Taxonomy" id="3082113"/>
    <lineage>
        <taxon>Eukaryota</taxon>
        <taxon>Metazoa</taxon>
        <taxon>Chordata</taxon>
        <taxon>Craniata</taxon>
        <taxon>Vertebrata</taxon>
        <taxon>Euteleostomi</taxon>
        <taxon>Mammalia</taxon>
        <taxon>Eutheria</taxon>
        <taxon>Laurasiatheria</taxon>
        <taxon>Artiodactyla</taxon>
        <taxon>Ruminantia</taxon>
        <taxon>Pecora</taxon>
        <taxon>Cervidae</taxon>
        <taxon>Odocoileinae</taxon>
        <taxon>Rangifer</taxon>
    </lineage>
</organism>
<dbReference type="EMBL" id="OX596105">
    <property type="protein sequence ID" value="CAN0100626.1"/>
    <property type="molecule type" value="Genomic_DNA"/>
</dbReference>
<sequence>MFGAKGGRNHKVTPSSPGRLNAKGLGRQRRHAGGQLQAKPSAFAGPFTRRRTQSYRRRIFFSADSTPGRRLEVGSGHSPIRQRLQSCFRSRSRNWDAKNRGQAVAGCQSRNQKARRLALLARSGEASRGLGAFSSGRRPPDPVSAERAAGIAGPVRGQTASLHADTGRPAKERGRAGASAAHKFVSLSFNPPPAVFLFRTGGDVNRLKFINTVKFYCISGPQDLYPGGGADGPADSCAPSDFPV</sequence>
<reference evidence="1" key="1">
    <citation type="submission" date="2023-05" db="EMBL/GenBank/DDBJ databases">
        <authorList>
            <consortium name="ELIXIR-Norway"/>
        </authorList>
    </citation>
    <scope>NUCLEOTIDE SEQUENCE</scope>
</reference>
<gene>
    <name evidence="1" type="ORF">MRATA1EN22A_LOCUS12041</name>
</gene>
<evidence type="ECO:0000313" key="1">
    <source>
        <dbReference type="EMBL" id="CAN0100626.1"/>
    </source>
</evidence>
<accession>A0AC59YZN7</accession>
<dbReference type="Proteomes" id="UP001162501">
    <property type="component" value="Chromosome 21"/>
</dbReference>
<protein>
    <submittedName>
        <fullName evidence="1">Uncharacterized protein</fullName>
    </submittedName>
</protein>